<organism evidence="1 2">
    <name type="scientific">Nonomuraea dietziae</name>
    <dbReference type="NCBI Taxonomy" id="65515"/>
    <lineage>
        <taxon>Bacteria</taxon>
        <taxon>Bacillati</taxon>
        <taxon>Actinomycetota</taxon>
        <taxon>Actinomycetes</taxon>
        <taxon>Streptosporangiales</taxon>
        <taxon>Streptosporangiaceae</taxon>
        <taxon>Nonomuraea</taxon>
    </lineage>
</organism>
<protein>
    <submittedName>
        <fullName evidence="1">Uncharacterized protein</fullName>
    </submittedName>
</protein>
<evidence type="ECO:0000313" key="2">
    <source>
        <dbReference type="Proteomes" id="UP000579945"/>
    </source>
</evidence>
<reference evidence="1 2" key="1">
    <citation type="submission" date="2020-08" db="EMBL/GenBank/DDBJ databases">
        <title>Sequencing the genomes of 1000 actinobacteria strains.</title>
        <authorList>
            <person name="Klenk H.-P."/>
        </authorList>
    </citation>
    <scope>NUCLEOTIDE SEQUENCE [LARGE SCALE GENOMIC DNA]</scope>
    <source>
        <strain evidence="1 2">DSM 44320</strain>
    </source>
</reference>
<evidence type="ECO:0000313" key="1">
    <source>
        <dbReference type="EMBL" id="MBB3731729.1"/>
    </source>
</evidence>
<dbReference type="RefSeq" id="WP_183658103.1">
    <property type="nucleotide sequence ID" value="NZ_BAAAXX010000013.1"/>
</dbReference>
<proteinExistence type="predicted"/>
<dbReference type="EMBL" id="JACIBV010000001">
    <property type="protein sequence ID" value="MBB3731729.1"/>
    <property type="molecule type" value="Genomic_DNA"/>
</dbReference>
<name>A0A7W5V994_9ACTN</name>
<comment type="caution">
    <text evidence="1">The sequence shown here is derived from an EMBL/GenBank/DDBJ whole genome shotgun (WGS) entry which is preliminary data.</text>
</comment>
<keyword evidence="2" id="KW-1185">Reference proteome</keyword>
<dbReference type="AlphaFoldDB" id="A0A7W5V994"/>
<dbReference type="Proteomes" id="UP000579945">
    <property type="component" value="Unassembled WGS sequence"/>
</dbReference>
<dbReference type="GeneID" id="95393802"/>
<accession>A0A7W5V994</accession>
<gene>
    <name evidence="1" type="ORF">FHR33_007589</name>
</gene>
<sequence length="71" mass="8061">MRCTQCDSADLEPGFIEDSGEHSQGYARWIKGPLERGLFGGARRMGKTRWIVDAFRCAECSHLELFARPKD</sequence>